<evidence type="ECO:0000256" key="3">
    <source>
        <dbReference type="SAM" id="SignalP"/>
    </source>
</evidence>
<comment type="caution">
    <text evidence="5">The sequence shown here is derived from an EMBL/GenBank/DDBJ whole genome shotgun (WGS) entry which is preliminary data.</text>
</comment>
<dbReference type="InterPro" id="IPR008258">
    <property type="entry name" value="Transglycosylase_SLT_dom_1"/>
</dbReference>
<dbReference type="CDD" id="cd00442">
    <property type="entry name" value="Lyz-like"/>
    <property type="match status" value="1"/>
</dbReference>
<accession>A0A921NP39</accession>
<keyword evidence="3" id="KW-0732">Signal</keyword>
<dbReference type="SUPFAM" id="SSF53955">
    <property type="entry name" value="Lysozyme-like"/>
    <property type="match status" value="1"/>
</dbReference>
<feature type="region of interest" description="Disordered" evidence="2">
    <location>
        <begin position="65"/>
        <end position="85"/>
    </location>
</feature>
<evidence type="ECO:0000313" key="5">
    <source>
        <dbReference type="EMBL" id="KAF0674977.1"/>
    </source>
</evidence>
<proteinExistence type="inferred from homology"/>
<dbReference type="AlphaFoldDB" id="A0A921NP39"/>
<name>A0A921NP39_9RHOB</name>
<comment type="similarity">
    <text evidence="1">Belongs to the virb1 family.</text>
</comment>
<dbReference type="RefSeq" id="WP_236549808.1">
    <property type="nucleotide sequence ID" value="NZ_APKE01000033.1"/>
</dbReference>
<dbReference type="Proteomes" id="UP000698242">
    <property type="component" value="Unassembled WGS sequence"/>
</dbReference>
<dbReference type="Pfam" id="PF01464">
    <property type="entry name" value="SLT"/>
    <property type="match status" value="1"/>
</dbReference>
<evidence type="ECO:0000313" key="6">
    <source>
        <dbReference type="Proteomes" id="UP000698242"/>
    </source>
</evidence>
<sequence>MTAAARFRGIVTALVVTGIAASAGAQAQAAGAPATAITAGMHDDGFAGAPVPAARGGAVITLAAAAQAPPPRSPRPRARPRSEPIPAARWDFRGERAQWSRAALRALRAHGAPLVAETPSDIATWCPGYARGDAVQRRAFWVGFLSALAKHESTWNPRAVGGNGLWYGLLQILPGTARGYGCMARSGAALTDGAANLSCAIRILAHTVPRDGVIARAEPRWSGVAADWGPMRSPAKRQEMATWLRGQDYCQRRSSPRPKPRRLRDTGPLHEGAAVLRQPL</sequence>
<dbReference type="EMBL" id="APKE01000033">
    <property type="protein sequence ID" value="KAF0674977.1"/>
    <property type="molecule type" value="Genomic_DNA"/>
</dbReference>
<feature type="signal peptide" evidence="3">
    <location>
        <begin position="1"/>
        <end position="27"/>
    </location>
</feature>
<protein>
    <submittedName>
        <fullName evidence="5">Soluble lytic transglycosylase</fullName>
    </submittedName>
</protein>
<feature type="domain" description="Transglycosylase SLT" evidence="4">
    <location>
        <begin position="135"/>
        <end position="208"/>
    </location>
</feature>
<feature type="chain" id="PRO_5036903985" evidence="3">
    <location>
        <begin position="28"/>
        <end position="280"/>
    </location>
</feature>
<dbReference type="InterPro" id="IPR023346">
    <property type="entry name" value="Lysozyme-like_dom_sf"/>
</dbReference>
<evidence type="ECO:0000256" key="1">
    <source>
        <dbReference type="ARBA" id="ARBA00009387"/>
    </source>
</evidence>
<organism evidence="5 6">
    <name type="scientific">Profundibacterium mesophilum KAUST100406-0324</name>
    <dbReference type="NCBI Taxonomy" id="1037889"/>
    <lineage>
        <taxon>Bacteria</taxon>
        <taxon>Pseudomonadati</taxon>
        <taxon>Pseudomonadota</taxon>
        <taxon>Alphaproteobacteria</taxon>
        <taxon>Rhodobacterales</taxon>
        <taxon>Roseobacteraceae</taxon>
        <taxon>Profundibacterium</taxon>
    </lineage>
</organism>
<evidence type="ECO:0000259" key="4">
    <source>
        <dbReference type="Pfam" id="PF01464"/>
    </source>
</evidence>
<gene>
    <name evidence="5" type="ORF">PMES_02686</name>
</gene>
<reference evidence="5" key="1">
    <citation type="submission" date="2013-03" db="EMBL/GenBank/DDBJ databases">
        <title>Genome Sequence of the Profundibacterium mesophilum strain KAUST100406-0324T from Red Sea, a novel genus in the family Rhodobacteraceae.</title>
        <authorList>
            <person name="Essack M."/>
            <person name="Alam I."/>
            <person name="Lafi F."/>
            <person name="Alawi W."/>
            <person name="Kamanu F."/>
            <person name="Al-Suwailem A."/>
            <person name="Lee O.O."/>
            <person name="Xu Y."/>
            <person name="Bajic V."/>
            <person name="Qian P.-Y."/>
            <person name="Archer J."/>
        </authorList>
    </citation>
    <scope>NUCLEOTIDE SEQUENCE</scope>
    <source>
        <strain evidence="5">KAUST100406-0324</strain>
    </source>
</reference>
<evidence type="ECO:0000256" key="2">
    <source>
        <dbReference type="SAM" id="MobiDB-lite"/>
    </source>
</evidence>
<keyword evidence="6" id="KW-1185">Reference proteome</keyword>
<feature type="region of interest" description="Disordered" evidence="2">
    <location>
        <begin position="249"/>
        <end position="271"/>
    </location>
</feature>
<dbReference type="Gene3D" id="1.10.530.10">
    <property type="match status" value="1"/>
</dbReference>